<dbReference type="Gene3D" id="3.40.309.10">
    <property type="entry name" value="Aldehyde Dehydrogenase, Chain A, domain 2"/>
    <property type="match status" value="1"/>
</dbReference>
<comment type="similarity">
    <text evidence="1 4">Belongs to the aldehyde dehydrogenase family.</text>
</comment>
<dbReference type="InterPro" id="IPR016160">
    <property type="entry name" value="Ald_DH_CS_CYS"/>
</dbReference>
<sequence length="495" mass="51923">MDTPVLPAVKEFLSGPPGLFIGGEFRPSADGATLPVLDPANGEQLCAVAAGTAADIDAAVAAARAALPGWQAMAPSERADLLWRLGEALAERADEFGQLESLDNGKPLGESAELDVPLCASLFKYYAGWVTKLGGESLAPASGMPMHVYTRREPVGVVGAIIPWNFPLLMCGYKLGPALAAGNTVVLKPAEQTPLSALRLARLVDELGFPPGVVNVVTGDGPSAGAPLAAHPDVDKITFTGENSTGRKIIAASAGNMKRLSLELGGKSPSLVFDDADLDAAVEGTFGAVYFNQGQCCIAGARVFVHSGIHDEFVARLAERVAEVRLGPGLSDESTMGPLVSAEQRDRVEELIRSGLAEGAEAVVGGDKITDPALAPGFYVRPTLFTGATPDMRIMREEIFGPVAMVAKFDTEEEAVDLANDTAFGLASGIWTRDVRRSHRVAAAIKAGVVWVNTYGMFDVAIPYGGFKASGYGKELGREALDPYLQTKTVWVGLS</sequence>
<feature type="active site" evidence="3">
    <location>
        <position position="263"/>
    </location>
</feature>
<dbReference type="InterPro" id="IPR015590">
    <property type="entry name" value="Aldehyde_DH_dom"/>
</dbReference>
<feature type="domain" description="Aldehyde dehydrogenase" evidence="5">
    <location>
        <begin position="28"/>
        <end position="490"/>
    </location>
</feature>
<dbReference type="InterPro" id="IPR016161">
    <property type="entry name" value="Ald_DH/histidinol_DH"/>
</dbReference>
<reference evidence="6" key="1">
    <citation type="submission" date="2019-09" db="EMBL/GenBank/DDBJ databases">
        <authorList>
            <person name="Teo W.F.A."/>
            <person name="Duangmal K."/>
        </authorList>
    </citation>
    <scope>NUCLEOTIDE SEQUENCE [LARGE SCALE GENOMIC DNA]</scope>
    <source>
        <strain evidence="6">K81G1</strain>
    </source>
</reference>
<dbReference type="Pfam" id="PF00171">
    <property type="entry name" value="Aldedh"/>
    <property type="match status" value="1"/>
</dbReference>
<dbReference type="RefSeq" id="WP_144757822.1">
    <property type="nucleotide sequence ID" value="NZ_VMNW02000012.1"/>
</dbReference>
<evidence type="ECO:0000256" key="1">
    <source>
        <dbReference type="ARBA" id="ARBA00009986"/>
    </source>
</evidence>
<dbReference type="InterPro" id="IPR029510">
    <property type="entry name" value="Ald_DH_CS_GLU"/>
</dbReference>
<dbReference type="Proteomes" id="UP000319769">
    <property type="component" value="Unassembled WGS sequence"/>
</dbReference>
<dbReference type="GO" id="GO:0016620">
    <property type="term" value="F:oxidoreductase activity, acting on the aldehyde or oxo group of donors, NAD or NADP as acceptor"/>
    <property type="evidence" value="ECO:0007669"/>
    <property type="project" value="InterPro"/>
</dbReference>
<keyword evidence="2 4" id="KW-0560">Oxidoreductase</keyword>
<evidence type="ECO:0000313" key="6">
    <source>
        <dbReference type="EMBL" id="KAA9162678.1"/>
    </source>
</evidence>
<protein>
    <submittedName>
        <fullName evidence="6">Aldehyde dehydrogenase family protein</fullName>
    </submittedName>
</protein>
<dbReference type="Gene3D" id="3.40.605.10">
    <property type="entry name" value="Aldehyde Dehydrogenase, Chain A, domain 1"/>
    <property type="match status" value="1"/>
</dbReference>
<evidence type="ECO:0000256" key="3">
    <source>
        <dbReference type="PROSITE-ProRule" id="PRU10007"/>
    </source>
</evidence>
<dbReference type="EMBL" id="VMNW02000012">
    <property type="protein sequence ID" value="KAA9162678.1"/>
    <property type="molecule type" value="Genomic_DNA"/>
</dbReference>
<evidence type="ECO:0000256" key="2">
    <source>
        <dbReference type="ARBA" id="ARBA00023002"/>
    </source>
</evidence>
<evidence type="ECO:0000313" key="7">
    <source>
        <dbReference type="Proteomes" id="UP000319769"/>
    </source>
</evidence>
<organism evidence="6 7">
    <name type="scientific">Amycolatopsis acidicola</name>
    <dbReference type="NCBI Taxonomy" id="2596893"/>
    <lineage>
        <taxon>Bacteria</taxon>
        <taxon>Bacillati</taxon>
        <taxon>Actinomycetota</taxon>
        <taxon>Actinomycetes</taxon>
        <taxon>Pseudonocardiales</taxon>
        <taxon>Pseudonocardiaceae</taxon>
        <taxon>Amycolatopsis</taxon>
    </lineage>
</organism>
<accession>A0A5N0VAW4</accession>
<dbReference type="FunFam" id="3.40.309.10:FF:000012">
    <property type="entry name" value="Betaine aldehyde dehydrogenase"/>
    <property type="match status" value="1"/>
</dbReference>
<dbReference type="AlphaFoldDB" id="A0A5N0VAW4"/>
<comment type="caution">
    <text evidence="6">The sequence shown here is derived from an EMBL/GenBank/DDBJ whole genome shotgun (WGS) entry which is preliminary data.</text>
</comment>
<evidence type="ECO:0000256" key="4">
    <source>
        <dbReference type="RuleBase" id="RU003345"/>
    </source>
</evidence>
<evidence type="ECO:0000259" key="5">
    <source>
        <dbReference type="Pfam" id="PF00171"/>
    </source>
</evidence>
<dbReference type="InterPro" id="IPR016162">
    <property type="entry name" value="Ald_DH_N"/>
</dbReference>
<dbReference type="InterPro" id="IPR016163">
    <property type="entry name" value="Ald_DH_C"/>
</dbReference>
<dbReference type="SUPFAM" id="SSF53720">
    <property type="entry name" value="ALDH-like"/>
    <property type="match status" value="1"/>
</dbReference>
<dbReference type="FunFam" id="3.40.605.10:FF:000007">
    <property type="entry name" value="NAD/NADP-dependent betaine aldehyde dehydrogenase"/>
    <property type="match status" value="1"/>
</dbReference>
<gene>
    <name evidence="6" type="ORF">FPZ12_011535</name>
</gene>
<dbReference type="PROSITE" id="PS00070">
    <property type="entry name" value="ALDEHYDE_DEHYDR_CYS"/>
    <property type="match status" value="1"/>
</dbReference>
<dbReference type="PROSITE" id="PS00687">
    <property type="entry name" value="ALDEHYDE_DEHYDR_GLU"/>
    <property type="match status" value="1"/>
</dbReference>
<dbReference type="PANTHER" id="PTHR11699">
    <property type="entry name" value="ALDEHYDE DEHYDROGENASE-RELATED"/>
    <property type="match status" value="1"/>
</dbReference>
<keyword evidence="7" id="KW-1185">Reference proteome</keyword>
<dbReference type="OrthoDB" id="6882680at2"/>
<proteinExistence type="inferred from homology"/>
<name>A0A5N0VAW4_9PSEU</name>